<dbReference type="PANTHER" id="PTHR32410:SF216">
    <property type="entry name" value="PHORBOL-ESTER_DAG-TYPE DOMAIN-CONTAINING PROTEIN"/>
    <property type="match status" value="1"/>
</dbReference>
<keyword evidence="1" id="KW-0479">Metal-binding</keyword>
<dbReference type="EMBL" id="JBEAFC010000012">
    <property type="protein sequence ID" value="KAL1534358.1"/>
    <property type="molecule type" value="Genomic_DNA"/>
</dbReference>
<dbReference type="PANTHER" id="PTHR32410">
    <property type="entry name" value="CYSTEINE/HISTIDINE-RICH C1 DOMAIN FAMILY PROTEIN"/>
    <property type="match status" value="1"/>
</dbReference>
<dbReference type="InterPro" id="IPR046349">
    <property type="entry name" value="C1-like_sf"/>
</dbReference>
<feature type="domain" description="Zinc finger PHD-type" evidence="5">
    <location>
        <begin position="343"/>
        <end position="420"/>
    </location>
</feature>
<dbReference type="InterPro" id="IPR053192">
    <property type="entry name" value="Vacuole_Formation_Reg"/>
</dbReference>
<protein>
    <recommendedName>
        <fullName evidence="5">Zinc finger PHD-type domain-containing protein</fullName>
    </recommendedName>
</protein>
<comment type="caution">
    <text evidence="6">The sequence shown here is derived from an EMBL/GenBank/DDBJ whole genome shotgun (WGS) entry which is preliminary data.</text>
</comment>
<evidence type="ECO:0000256" key="4">
    <source>
        <dbReference type="ARBA" id="ARBA00022833"/>
    </source>
</evidence>
<dbReference type="Proteomes" id="UP001567538">
    <property type="component" value="Unassembled WGS sequence"/>
</dbReference>
<dbReference type="GO" id="GO:0008270">
    <property type="term" value="F:zinc ion binding"/>
    <property type="evidence" value="ECO:0007669"/>
    <property type="project" value="UniProtKB-KW"/>
</dbReference>
<evidence type="ECO:0000256" key="1">
    <source>
        <dbReference type="ARBA" id="ARBA00022723"/>
    </source>
</evidence>
<evidence type="ECO:0000256" key="2">
    <source>
        <dbReference type="ARBA" id="ARBA00022737"/>
    </source>
</evidence>
<feature type="domain" description="Zinc finger PHD-type" evidence="5">
    <location>
        <begin position="530"/>
        <end position="618"/>
    </location>
</feature>
<name>A0ABD1FR72_SALDI</name>
<gene>
    <name evidence="6" type="ORF">AAHA92_30543</name>
</gene>
<evidence type="ECO:0000313" key="6">
    <source>
        <dbReference type="EMBL" id="KAL1534358.1"/>
    </source>
</evidence>
<evidence type="ECO:0000313" key="7">
    <source>
        <dbReference type="Proteomes" id="UP001567538"/>
    </source>
</evidence>
<evidence type="ECO:0000256" key="3">
    <source>
        <dbReference type="ARBA" id="ARBA00022771"/>
    </source>
</evidence>
<feature type="domain" description="Zinc finger PHD-type" evidence="5">
    <location>
        <begin position="156"/>
        <end position="219"/>
    </location>
</feature>
<dbReference type="SUPFAM" id="SSF57889">
    <property type="entry name" value="Cysteine-rich domain"/>
    <property type="match status" value="5"/>
</dbReference>
<dbReference type="InterPro" id="IPR004146">
    <property type="entry name" value="DC1"/>
</dbReference>
<keyword evidence="4" id="KW-0862">Zinc</keyword>
<dbReference type="Pfam" id="PF03107">
    <property type="entry name" value="C1_2"/>
    <property type="match status" value="5"/>
</dbReference>
<keyword evidence="7" id="KW-1185">Reference proteome</keyword>
<proteinExistence type="predicted"/>
<dbReference type="AlphaFoldDB" id="A0ABD1FR72"/>
<reference evidence="6 7" key="1">
    <citation type="submission" date="2024-06" db="EMBL/GenBank/DDBJ databases">
        <title>A chromosome level genome sequence of Diviner's sage (Salvia divinorum).</title>
        <authorList>
            <person name="Ford S.A."/>
            <person name="Ro D.-K."/>
            <person name="Ness R.W."/>
            <person name="Phillips M.A."/>
        </authorList>
    </citation>
    <scope>NUCLEOTIDE SEQUENCE [LARGE SCALE GENOMIC DNA]</scope>
    <source>
        <strain evidence="6">SAF-2024a</strain>
        <tissue evidence="6">Leaf</tissue>
    </source>
</reference>
<keyword evidence="3" id="KW-0863">Zinc-finger</keyword>
<dbReference type="SMART" id="SM00249">
    <property type="entry name" value="PHD"/>
    <property type="match status" value="3"/>
</dbReference>
<accession>A0ABD1FR72</accession>
<dbReference type="InterPro" id="IPR013083">
    <property type="entry name" value="Znf_RING/FYVE/PHD"/>
</dbReference>
<evidence type="ECO:0000259" key="5">
    <source>
        <dbReference type="SMART" id="SM00249"/>
    </source>
</evidence>
<dbReference type="Gene3D" id="3.30.40.10">
    <property type="entry name" value="Zinc/RING finger domain, C3HC4 (zinc finger)"/>
    <property type="match status" value="1"/>
</dbReference>
<keyword evidence="2" id="KW-0677">Repeat</keyword>
<sequence>MEHESFSHMFHEHPLSWIPDSAKESGQSYNFWCYGCQRLFLPGDATYGCSLKCGFPKMLHKECMEMPREIMHPLHPSHPLTLQVLEQNSDCAVCEVRVFWLCYGCSQGGCDGLWIHLGCADDVCNDKNEKQAVMKHPSHPQHELCFSKKTRWCPFLCNACGVTGKGDSYICTLCDYWIHETCALLPLSVNFPHHHHALSLAFSPPREYIQYEFDCGICSTTLPLRRWVYHCNLCRYVVHLNCATSTFDDGNAVDDDKEGTKFPIAVDDMYEEIIRPFVKRQRGQILDDHNIIGDKYSSSNHPHLLTFTAYSSSSSSSSSHHHCKKDDDDDEDDFGSIPRSELICDGCTLAIHQKKQTADDDEYDETGYISCDECKYFLHLSCFNLPLHIPSLPIHPLEDHSLTLRNAAKLTDWIWCIICHSFTSGLYYKCTICHFEIDIKCASLPNTVKHTAHPRHNYLKLVTSDMQPEFCVNCYEFFTSTEKGHYKCNSCRFCVCGACVMLPASNKHRLENHLLPLTYDARVNRPGEFYCSSCENPVDPRSWMYHCRDCDQSFHPRCFPATAAKYKNIKYGAKQYVISSIHDPRHPLRFQIITNKKKCDLCHQDAYNEPGFQCASCFFAVCLLCGRRVLGDA</sequence>
<organism evidence="6 7">
    <name type="scientific">Salvia divinorum</name>
    <name type="common">Maria pastora</name>
    <name type="synonym">Diviner's sage</name>
    <dbReference type="NCBI Taxonomy" id="28513"/>
    <lineage>
        <taxon>Eukaryota</taxon>
        <taxon>Viridiplantae</taxon>
        <taxon>Streptophyta</taxon>
        <taxon>Embryophyta</taxon>
        <taxon>Tracheophyta</taxon>
        <taxon>Spermatophyta</taxon>
        <taxon>Magnoliopsida</taxon>
        <taxon>eudicotyledons</taxon>
        <taxon>Gunneridae</taxon>
        <taxon>Pentapetalae</taxon>
        <taxon>asterids</taxon>
        <taxon>lamiids</taxon>
        <taxon>Lamiales</taxon>
        <taxon>Lamiaceae</taxon>
        <taxon>Nepetoideae</taxon>
        <taxon>Mentheae</taxon>
        <taxon>Salviinae</taxon>
        <taxon>Salvia</taxon>
        <taxon>Salvia subgen. Calosphace</taxon>
    </lineage>
</organism>
<dbReference type="InterPro" id="IPR001965">
    <property type="entry name" value="Znf_PHD"/>
</dbReference>